<dbReference type="GO" id="GO:0016491">
    <property type="term" value="F:oxidoreductase activity"/>
    <property type="evidence" value="ECO:0007669"/>
    <property type="project" value="UniProtKB-KW"/>
</dbReference>
<evidence type="ECO:0000313" key="1">
    <source>
        <dbReference type="EMBL" id="MET1256778.1"/>
    </source>
</evidence>
<keyword evidence="1" id="KW-0560">Oxidoreductase</keyword>
<proteinExistence type="predicted"/>
<dbReference type="PANTHER" id="PTHR30543">
    <property type="entry name" value="CHROMATE REDUCTASE"/>
    <property type="match status" value="1"/>
</dbReference>
<evidence type="ECO:0000313" key="2">
    <source>
        <dbReference type="Proteomes" id="UP001548189"/>
    </source>
</evidence>
<accession>A0ABV2BY92</accession>
<sequence>MKILAFAASNSRQSINQQLVSYTGQIITSLNSDINIEVIDLNDYEMPLFSVDREAELGQPEQAKSFFNKIGAADALIISFAEHNGTYTAAYKNLFDWTSRINQKVFQNKSMLLMATSPGAGGAKNVLAAAKNSASYFDGNVIADISIPQFNDNFDTQTKQITNPELAKAVETAAQNLLDSL</sequence>
<dbReference type="EMBL" id="JBEVCJ010000026">
    <property type="protein sequence ID" value="MET1256778.1"/>
    <property type="molecule type" value="Genomic_DNA"/>
</dbReference>
<dbReference type="SUPFAM" id="SSF52218">
    <property type="entry name" value="Flavoproteins"/>
    <property type="match status" value="1"/>
</dbReference>
<dbReference type="InterPro" id="IPR029039">
    <property type="entry name" value="Flavoprotein-like_sf"/>
</dbReference>
<protein>
    <submittedName>
        <fullName evidence="1">NAD(P)H-dependent oxidoreductase</fullName>
        <ecNumber evidence="1">1.-.-.-</ecNumber>
    </submittedName>
</protein>
<dbReference type="PANTHER" id="PTHR30543:SF21">
    <property type="entry name" value="NAD(P)H-DEPENDENT FMN REDUCTASE LOT6"/>
    <property type="match status" value="1"/>
</dbReference>
<dbReference type="Pfam" id="PF03358">
    <property type="entry name" value="FMN_red"/>
    <property type="match status" value="1"/>
</dbReference>
<dbReference type="EC" id="1.-.-.-" evidence="1"/>
<reference evidence="1 2" key="1">
    <citation type="submission" date="2024-06" db="EMBL/GenBank/DDBJ databases">
        <authorList>
            <person name="Li F."/>
        </authorList>
    </citation>
    <scope>NUCLEOTIDE SEQUENCE [LARGE SCALE GENOMIC DNA]</scope>
    <source>
        <strain evidence="1 2">GXAS 311</strain>
    </source>
</reference>
<dbReference type="InterPro" id="IPR005025">
    <property type="entry name" value="FMN_Rdtase-like_dom"/>
</dbReference>
<dbReference type="InterPro" id="IPR050712">
    <property type="entry name" value="NAD(P)H-dep_reductase"/>
</dbReference>
<keyword evidence="2" id="KW-1185">Reference proteome</keyword>
<gene>
    <name evidence="1" type="ORF">ABVT43_16670</name>
</gene>
<dbReference type="Proteomes" id="UP001548189">
    <property type="component" value="Unassembled WGS sequence"/>
</dbReference>
<comment type="caution">
    <text evidence="1">The sequence shown here is derived from an EMBL/GenBank/DDBJ whole genome shotgun (WGS) entry which is preliminary data.</text>
</comment>
<name>A0ABV2BY92_9GAMM</name>
<organism evidence="1 2">
    <name type="scientific">Aliikangiella maris</name>
    <dbReference type="NCBI Taxonomy" id="3162458"/>
    <lineage>
        <taxon>Bacteria</taxon>
        <taxon>Pseudomonadati</taxon>
        <taxon>Pseudomonadota</taxon>
        <taxon>Gammaproteobacteria</taxon>
        <taxon>Oceanospirillales</taxon>
        <taxon>Pleioneaceae</taxon>
        <taxon>Aliikangiella</taxon>
    </lineage>
</organism>
<dbReference type="Gene3D" id="3.40.50.360">
    <property type="match status" value="1"/>
</dbReference>